<evidence type="ECO:0000256" key="2">
    <source>
        <dbReference type="ARBA" id="ARBA00022827"/>
    </source>
</evidence>
<protein>
    <recommendedName>
        <fullName evidence="4">FAD-binding domain-containing protein</fullName>
    </recommendedName>
</protein>
<dbReference type="OrthoDB" id="2690153at2759"/>
<dbReference type="InterPro" id="IPR002938">
    <property type="entry name" value="FAD-bd"/>
</dbReference>
<dbReference type="PANTHER" id="PTHR43004:SF8">
    <property type="entry name" value="FAD-BINDING DOMAIN-CONTAINING PROTEIN-RELATED"/>
    <property type="match status" value="1"/>
</dbReference>
<dbReference type="VEuPathDB" id="FungiDB:Z519_11018"/>
<dbReference type="RefSeq" id="XP_016615118.1">
    <property type="nucleotide sequence ID" value="XM_016768731.1"/>
</dbReference>
<dbReference type="EMBL" id="KN846999">
    <property type="protein sequence ID" value="KIW88449.1"/>
    <property type="molecule type" value="Genomic_DNA"/>
</dbReference>
<organism evidence="5 6">
    <name type="scientific">Cladophialophora bantiana (strain ATCC 10958 / CBS 173.52 / CDC B-1940 / NIH 8579)</name>
    <name type="common">Xylohypha bantiana</name>
    <dbReference type="NCBI Taxonomy" id="1442370"/>
    <lineage>
        <taxon>Eukaryota</taxon>
        <taxon>Fungi</taxon>
        <taxon>Dikarya</taxon>
        <taxon>Ascomycota</taxon>
        <taxon>Pezizomycotina</taxon>
        <taxon>Eurotiomycetes</taxon>
        <taxon>Chaetothyriomycetidae</taxon>
        <taxon>Chaetothyriales</taxon>
        <taxon>Herpotrichiellaceae</taxon>
        <taxon>Cladophialophora</taxon>
    </lineage>
</organism>
<sequence length="581" mass="64325">MEEVPVLIIGAGPSGATTALLLAHMGIKSLAISRHASTASTPRAHIFNQRAMEVLRDADLEAKLMPASSPAHCKYMQHTSWLDSLNGEEYGRMWAWGNKPSQKGDYEAASPSVMSDLPQSVLEPVLVEEATKLGAGFRFSTSFVSLEETNEGVITTLRNHKDNREYKVFSQWMVGADGARSAVLGSLGIKVLGRQLNTAFNTHIKADLTKFISHRPGSLNWVLNTEAPEWSAVGNFRMVRPWTEFVVSMHPSTKDSQTFQPSEEDIIKRLHQMIGDDTVKIDVLSTFSWTINDQVAERWQKGRVLCIGDATHRHPPINGLGSNTCISDAFNLAWKLAYVLKGWASASLLETLTIERKPVGDGIVRRANSGMEAHRRLWDLLGLDPEARKKATDLMQSSATSGVEMREKVRNALEDTEDEVQALGIQMNQRYLSSPATVVEPDDAPPDLSSLNPIRQVWISTFPGYHLPHVWLAPNSQSERISTLDLSGHGGFTLFTGIGGEPWVQAAQMISASKKVPVRGYTIGFRCDYMDCYRDWVKVRGVSETGAVLVRPDHFVGWRCHELVLDPVSKLSSVLEQILGN</sequence>
<keyword evidence="1" id="KW-0285">Flavoprotein</keyword>
<dbReference type="PANTHER" id="PTHR43004">
    <property type="entry name" value="TRK SYSTEM POTASSIUM UPTAKE PROTEIN"/>
    <property type="match status" value="1"/>
</dbReference>
<dbReference type="GO" id="GO:0016709">
    <property type="term" value="F:oxidoreductase activity, acting on paired donors, with incorporation or reduction of molecular oxygen, NAD(P)H as one donor, and incorporation of one atom of oxygen"/>
    <property type="evidence" value="ECO:0007669"/>
    <property type="project" value="UniProtKB-ARBA"/>
</dbReference>
<keyword evidence="3" id="KW-0560">Oxidoreductase</keyword>
<dbReference type="HOGENOM" id="CLU_009665_14_0_1"/>
<dbReference type="Gene3D" id="3.30.9.10">
    <property type="entry name" value="D-Amino Acid Oxidase, subunit A, domain 2"/>
    <property type="match status" value="1"/>
</dbReference>
<dbReference type="Gene3D" id="3.50.50.60">
    <property type="entry name" value="FAD/NAD(P)-binding domain"/>
    <property type="match status" value="1"/>
</dbReference>
<dbReference type="Pfam" id="PF01494">
    <property type="entry name" value="FAD_binding_3"/>
    <property type="match status" value="1"/>
</dbReference>
<accession>A0A0D2HV99</accession>
<dbReference type="GO" id="GO:0071949">
    <property type="term" value="F:FAD binding"/>
    <property type="evidence" value="ECO:0007669"/>
    <property type="project" value="InterPro"/>
</dbReference>
<dbReference type="SUPFAM" id="SSF51905">
    <property type="entry name" value="FAD/NAD(P)-binding domain"/>
    <property type="match status" value="1"/>
</dbReference>
<dbReference type="PRINTS" id="PR00420">
    <property type="entry name" value="RNGMNOXGNASE"/>
</dbReference>
<dbReference type="AlphaFoldDB" id="A0A0D2HV99"/>
<gene>
    <name evidence="5" type="ORF">Z519_11018</name>
</gene>
<feature type="domain" description="FAD-binding" evidence="4">
    <location>
        <begin position="3"/>
        <end position="367"/>
    </location>
</feature>
<name>A0A0D2HV99_CLAB1</name>
<proteinExistence type="predicted"/>
<reference evidence="5" key="1">
    <citation type="submission" date="2015-01" db="EMBL/GenBank/DDBJ databases">
        <title>The Genome Sequence of Cladophialophora bantiana CBS 173.52.</title>
        <authorList>
            <consortium name="The Broad Institute Genomics Platform"/>
            <person name="Cuomo C."/>
            <person name="de Hoog S."/>
            <person name="Gorbushina A."/>
            <person name="Stielow B."/>
            <person name="Teixiera M."/>
            <person name="Abouelleil A."/>
            <person name="Chapman S.B."/>
            <person name="Priest M."/>
            <person name="Young S.K."/>
            <person name="Wortman J."/>
            <person name="Nusbaum C."/>
            <person name="Birren B."/>
        </authorList>
    </citation>
    <scope>NUCLEOTIDE SEQUENCE [LARGE SCALE GENOMIC DNA]</scope>
    <source>
        <strain evidence="5">CBS 173.52</strain>
    </source>
</reference>
<dbReference type="Proteomes" id="UP000053789">
    <property type="component" value="Unassembled WGS sequence"/>
</dbReference>
<evidence type="ECO:0000256" key="1">
    <source>
        <dbReference type="ARBA" id="ARBA00022630"/>
    </source>
</evidence>
<keyword evidence="2" id="KW-0274">FAD</keyword>
<keyword evidence="6" id="KW-1185">Reference proteome</keyword>
<dbReference type="InterPro" id="IPR050641">
    <property type="entry name" value="RIFMO-like"/>
</dbReference>
<evidence type="ECO:0000259" key="4">
    <source>
        <dbReference type="Pfam" id="PF01494"/>
    </source>
</evidence>
<evidence type="ECO:0000256" key="3">
    <source>
        <dbReference type="ARBA" id="ARBA00023002"/>
    </source>
</evidence>
<dbReference type="GeneID" id="27703946"/>
<dbReference type="InterPro" id="IPR036188">
    <property type="entry name" value="FAD/NAD-bd_sf"/>
</dbReference>
<dbReference type="Pfam" id="PF21274">
    <property type="entry name" value="Rng_hyd_C"/>
    <property type="match status" value="1"/>
</dbReference>
<evidence type="ECO:0000313" key="6">
    <source>
        <dbReference type="Proteomes" id="UP000053789"/>
    </source>
</evidence>
<evidence type="ECO:0000313" key="5">
    <source>
        <dbReference type="EMBL" id="KIW88449.1"/>
    </source>
</evidence>
<dbReference type="Gene3D" id="3.40.30.120">
    <property type="match status" value="1"/>
</dbReference>